<keyword evidence="11 15" id="KW-0472">Membrane</keyword>
<keyword evidence="13" id="KW-0753">Steroid metabolism</keyword>
<accession>A0A6J0P5J9</accession>
<evidence type="ECO:0000256" key="15">
    <source>
        <dbReference type="RuleBase" id="RU363132"/>
    </source>
</evidence>
<feature type="transmembrane region" description="Helical" evidence="15">
    <location>
        <begin position="393"/>
        <end position="411"/>
    </location>
</feature>
<feature type="transmembrane region" description="Helical" evidence="15">
    <location>
        <begin position="514"/>
        <end position="536"/>
    </location>
</feature>
<evidence type="ECO:0000256" key="13">
    <source>
        <dbReference type="ARBA" id="ARBA00023221"/>
    </source>
</evidence>
<evidence type="ECO:0000313" key="17">
    <source>
        <dbReference type="RefSeq" id="XP_018492048.1"/>
    </source>
</evidence>
<feature type="transmembrane region" description="Helical" evidence="15">
    <location>
        <begin position="417"/>
        <end position="438"/>
    </location>
</feature>
<comment type="similarity">
    <text evidence="2">Belongs to the 3-beta-HSD family.</text>
</comment>
<keyword evidence="6 15" id="KW-1133">Transmembrane helix</keyword>
<dbReference type="GO" id="GO:0005789">
    <property type="term" value="C:endoplasmic reticulum membrane"/>
    <property type="evidence" value="ECO:0007669"/>
    <property type="project" value="UniProtKB-SubCell"/>
</dbReference>
<dbReference type="Pfam" id="PF02453">
    <property type="entry name" value="Reticulon"/>
    <property type="match status" value="1"/>
</dbReference>
<evidence type="ECO:0000256" key="8">
    <source>
        <dbReference type="ARBA" id="ARBA00023011"/>
    </source>
</evidence>
<dbReference type="InterPro" id="IPR050177">
    <property type="entry name" value="Lipid_A_modif_metabolic_enz"/>
</dbReference>
<dbReference type="GO" id="GO:0016616">
    <property type="term" value="F:oxidoreductase activity, acting on the CH-OH group of donors, NAD or NADP as acceptor"/>
    <property type="evidence" value="ECO:0007669"/>
    <property type="project" value="InterPro"/>
</dbReference>
<dbReference type="PANTHER" id="PTHR43245:SF51">
    <property type="entry name" value="SHORT CHAIN DEHYDROGENASE_REDUCTASE FAMILY 42E, MEMBER 2"/>
    <property type="match status" value="1"/>
</dbReference>
<dbReference type="FunFam" id="3.40.50.720:FF:000273">
    <property type="entry name" value="Reticulon-like protein"/>
    <property type="match status" value="1"/>
</dbReference>
<dbReference type="CDD" id="cd09813">
    <property type="entry name" value="3b-HSD-NSDHL-like_SDR_e"/>
    <property type="match status" value="1"/>
</dbReference>
<dbReference type="GO" id="GO:0016126">
    <property type="term" value="P:sterol biosynthetic process"/>
    <property type="evidence" value="ECO:0007669"/>
    <property type="project" value="UniProtKB-KW"/>
</dbReference>
<dbReference type="InterPro" id="IPR002225">
    <property type="entry name" value="3Beta_OHSteriod_DH/Estase"/>
</dbReference>
<name>A0A6J0P5J9_RAPSA</name>
<feature type="transmembrane region" description="Helical" evidence="15">
    <location>
        <begin position="491"/>
        <end position="508"/>
    </location>
</feature>
<evidence type="ECO:0000256" key="1">
    <source>
        <dbReference type="ARBA" id="ARBA00004477"/>
    </source>
</evidence>
<keyword evidence="3 15" id="KW-0812">Transmembrane</keyword>
<sequence>MTPESSEAERWCVVTGGRGFAARHLVEMLVRYEMFLVRIADLAPAIQLDPQEQSGVLGEAMRSGRVQYVSADLRDKSQVVKAFQGAEVVFHMAAPDSSINNHQLHYSVNVQGTKNVIDACVNGGVKRLIYTSSPSVVFDGVHGILNGSESLPYPSKHNDSYSTTKAEGEALIMDANGTNGLLTCCIRPSSIFGPGDRLLVPSLVAAARAGKSKFIIGDGNNLYDFTYVENVAHAHVCAERALASGGDVSTKASGQAYFITNMEPIKFWEFMSQLLEGLGYERPSIKIPAFVMMPIAYVVELIYKLLGPYGMKVPQLTPSRVRLLSCSRTFDCTKAKDRLGYAPVVPLQEGIRRTIDSFSHLTAGSQSKRESLSKASRILGGGKVADTLLWKDLKQTLTAVLILFSIYYNFVATGSTIITALSKALLVSSVFLFLHGILPEKIFGYTIEKIPASKFHLSKDTSHHLSLSMVTSWNTTVKALKSLCQGNDWSFFLKVVFVLLIMSFAGAVSLHSIFVIVLLLFCSTGLPIAFIAFLVYEKKEQEIDSVMLGFKSLACKRKNEVCEKLFGSKKYD</sequence>
<evidence type="ECO:0000256" key="2">
    <source>
        <dbReference type="ARBA" id="ARBA00009219"/>
    </source>
</evidence>
<dbReference type="Proteomes" id="UP000504610">
    <property type="component" value="Chromosome 5"/>
</dbReference>
<dbReference type="PROSITE" id="PS50845">
    <property type="entry name" value="RETICULON"/>
    <property type="match status" value="1"/>
</dbReference>
<keyword evidence="4 15" id="KW-0256">Endoplasmic reticulum</keyword>
<evidence type="ECO:0000256" key="7">
    <source>
        <dbReference type="ARBA" id="ARBA00023002"/>
    </source>
</evidence>
<gene>
    <name evidence="17" type="primary">LOC108862423</name>
</gene>
<evidence type="ECO:0000256" key="4">
    <source>
        <dbReference type="ARBA" id="ARBA00022824"/>
    </source>
</evidence>
<dbReference type="KEGG" id="rsz:108862423"/>
<keyword evidence="7" id="KW-0560">Oxidoreductase</keyword>
<dbReference type="Gene3D" id="3.40.50.720">
    <property type="entry name" value="NAD(P)-binding Rossmann-like Domain"/>
    <property type="match status" value="1"/>
</dbReference>
<keyword evidence="10" id="KW-0443">Lipid metabolism</keyword>
<protein>
    <recommendedName>
        <fullName evidence="15">Reticulon-like protein</fullName>
    </recommendedName>
</protein>
<keyword evidence="16" id="KW-1185">Reference proteome</keyword>
<evidence type="ECO:0000256" key="5">
    <source>
        <dbReference type="ARBA" id="ARBA00022955"/>
    </source>
</evidence>
<evidence type="ECO:0000256" key="12">
    <source>
        <dbReference type="ARBA" id="ARBA00023166"/>
    </source>
</evidence>
<dbReference type="SUPFAM" id="SSF51735">
    <property type="entry name" value="NAD(P)-binding Rossmann-fold domains"/>
    <property type="match status" value="1"/>
</dbReference>
<dbReference type="RefSeq" id="XP_018492048.1">
    <property type="nucleotide sequence ID" value="XM_018636546.2"/>
</dbReference>
<keyword evidence="12" id="KW-1207">Sterol metabolism</keyword>
<keyword evidence="8" id="KW-0756">Sterol biosynthesis</keyword>
<reference evidence="17" key="2">
    <citation type="submission" date="2025-08" db="UniProtKB">
        <authorList>
            <consortium name="RefSeq"/>
        </authorList>
    </citation>
    <scope>IDENTIFICATION</scope>
    <source>
        <tissue evidence="17">Leaf</tissue>
    </source>
</reference>
<keyword evidence="9" id="KW-0520">NAD</keyword>
<dbReference type="InterPro" id="IPR003388">
    <property type="entry name" value="Reticulon"/>
</dbReference>
<comment type="pathway">
    <text evidence="14">Steroid biosynthesis; zymosterol biosynthesis; zymosterol from lanosterol: step 4/6.</text>
</comment>
<evidence type="ECO:0000256" key="14">
    <source>
        <dbReference type="ARBA" id="ARBA00060653"/>
    </source>
</evidence>
<dbReference type="AlphaFoldDB" id="A0A6J0P5J9"/>
<evidence type="ECO:0000256" key="3">
    <source>
        <dbReference type="ARBA" id="ARBA00022692"/>
    </source>
</evidence>
<comment type="subcellular location">
    <subcellularLocation>
        <location evidence="1 15">Endoplasmic reticulum membrane</location>
        <topology evidence="1 15">Multi-pass membrane protein</topology>
    </subcellularLocation>
</comment>
<reference evidence="16" key="1">
    <citation type="journal article" date="2019" name="Database">
        <title>The radish genome database (RadishGD): an integrated information resource for radish genomics.</title>
        <authorList>
            <person name="Yu H.J."/>
            <person name="Baek S."/>
            <person name="Lee Y.J."/>
            <person name="Cho A."/>
            <person name="Mun J.H."/>
        </authorList>
    </citation>
    <scope>NUCLEOTIDE SEQUENCE [LARGE SCALE GENOMIC DNA]</scope>
    <source>
        <strain evidence="16">cv. WK10039</strain>
    </source>
</reference>
<dbReference type="GeneID" id="108862423"/>
<evidence type="ECO:0000313" key="16">
    <source>
        <dbReference type="Proteomes" id="UP000504610"/>
    </source>
</evidence>
<dbReference type="InterPro" id="IPR036291">
    <property type="entry name" value="NAD(P)-bd_dom_sf"/>
</dbReference>
<dbReference type="Pfam" id="PF01073">
    <property type="entry name" value="3Beta_HSD"/>
    <property type="match status" value="1"/>
</dbReference>
<evidence type="ECO:0000256" key="9">
    <source>
        <dbReference type="ARBA" id="ARBA00023027"/>
    </source>
</evidence>
<organism evidence="16 17">
    <name type="scientific">Raphanus sativus</name>
    <name type="common">Radish</name>
    <name type="synonym">Raphanus raphanistrum var. sativus</name>
    <dbReference type="NCBI Taxonomy" id="3726"/>
    <lineage>
        <taxon>Eukaryota</taxon>
        <taxon>Viridiplantae</taxon>
        <taxon>Streptophyta</taxon>
        <taxon>Embryophyta</taxon>
        <taxon>Tracheophyta</taxon>
        <taxon>Spermatophyta</taxon>
        <taxon>Magnoliopsida</taxon>
        <taxon>eudicotyledons</taxon>
        <taxon>Gunneridae</taxon>
        <taxon>Pentapetalae</taxon>
        <taxon>rosids</taxon>
        <taxon>malvids</taxon>
        <taxon>Brassicales</taxon>
        <taxon>Brassicaceae</taxon>
        <taxon>Brassiceae</taxon>
        <taxon>Raphanus</taxon>
    </lineage>
</organism>
<evidence type="ECO:0000256" key="10">
    <source>
        <dbReference type="ARBA" id="ARBA00023098"/>
    </source>
</evidence>
<proteinExistence type="inferred from homology"/>
<evidence type="ECO:0000256" key="6">
    <source>
        <dbReference type="ARBA" id="ARBA00022989"/>
    </source>
</evidence>
<dbReference type="PANTHER" id="PTHR43245">
    <property type="entry name" value="BIFUNCTIONAL POLYMYXIN RESISTANCE PROTEIN ARNA"/>
    <property type="match status" value="1"/>
</dbReference>
<dbReference type="OrthoDB" id="10058185at2759"/>
<keyword evidence="5" id="KW-0444">Lipid biosynthesis</keyword>
<keyword evidence="5" id="KW-0752">Steroid biosynthesis</keyword>
<evidence type="ECO:0000256" key="11">
    <source>
        <dbReference type="ARBA" id="ARBA00023136"/>
    </source>
</evidence>